<reference evidence="3 4" key="1">
    <citation type="submission" date="2017-06" db="EMBL/GenBank/DDBJ databases">
        <authorList>
            <person name="Kim H.J."/>
            <person name="Triplett B.A."/>
        </authorList>
    </citation>
    <scope>NUCLEOTIDE SEQUENCE [LARGE SCALE GENOMIC DNA]</scope>
    <source>
        <strain evidence="3">FRACA_ARgP5</strain>
    </source>
</reference>
<proteinExistence type="predicted"/>
<dbReference type="RefSeq" id="WP_243407679.1">
    <property type="nucleotide sequence ID" value="NZ_FZMO01000223.1"/>
</dbReference>
<dbReference type="Pfam" id="PF01476">
    <property type="entry name" value="LysM"/>
    <property type="match status" value="1"/>
</dbReference>
<keyword evidence="4" id="KW-1185">Reference proteome</keyword>
<feature type="domain" description="LysM" evidence="2">
    <location>
        <begin position="34"/>
        <end position="80"/>
    </location>
</feature>
<keyword evidence="1" id="KW-0732">Signal</keyword>
<gene>
    <name evidence="3" type="ORF">FRACA_30054</name>
</gene>
<dbReference type="AlphaFoldDB" id="A0A2I2KTQ9"/>
<evidence type="ECO:0000313" key="3">
    <source>
        <dbReference type="EMBL" id="SNQ49051.1"/>
    </source>
</evidence>
<dbReference type="Proteomes" id="UP000234331">
    <property type="component" value="Unassembled WGS sequence"/>
</dbReference>
<accession>A0A2I2KTQ9</accession>
<dbReference type="InterPro" id="IPR018392">
    <property type="entry name" value="LysM"/>
</dbReference>
<feature type="signal peptide" evidence="1">
    <location>
        <begin position="1"/>
        <end position="25"/>
    </location>
</feature>
<dbReference type="CDD" id="cd00118">
    <property type="entry name" value="LysM"/>
    <property type="match status" value="1"/>
</dbReference>
<organism evidence="3 4">
    <name type="scientific">Frankia canadensis</name>
    <dbReference type="NCBI Taxonomy" id="1836972"/>
    <lineage>
        <taxon>Bacteria</taxon>
        <taxon>Bacillati</taxon>
        <taxon>Actinomycetota</taxon>
        <taxon>Actinomycetes</taxon>
        <taxon>Frankiales</taxon>
        <taxon>Frankiaceae</taxon>
        <taxon>Frankia</taxon>
    </lineage>
</organism>
<dbReference type="SUPFAM" id="SSF54106">
    <property type="entry name" value="LysM domain"/>
    <property type="match status" value="1"/>
</dbReference>
<dbReference type="EMBL" id="FZMO01000223">
    <property type="protein sequence ID" value="SNQ49051.1"/>
    <property type="molecule type" value="Genomic_DNA"/>
</dbReference>
<evidence type="ECO:0000259" key="2">
    <source>
        <dbReference type="Pfam" id="PF01476"/>
    </source>
</evidence>
<dbReference type="Gene3D" id="3.10.350.10">
    <property type="entry name" value="LysM domain"/>
    <property type="match status" value="1"/>
</dbReference>
<feature type="chain" id="PRO_5014797640" evidence="1">
    <location>
        <begin position="26"/>
        <end position="83"/>
    </location>
</feature>
<protein>
    <submittedName>
        <fullName evidence="3">Peptidoglycan-binding LysM</fullName>
    </submittedName>
</protein>
<evidence type="ECO:0000313" key="4">
    <source>
        <dbReference type="Proteomes" id="UP000234331"/>
    </source>
</evidence>
<evidence type="ECO:0000256" key="1">
    <source>
        <dbReference type="SAM" id="SignalP"/>
    </source>
</evidence>
<sequence length="83" mass="8853">MVVTMAAAMLIAAMLAVVVPRASLAWSDEPPRGHLVVAGESLWEIAAVLEPDADTRVVVDRLMRINDLSSAQLTPGQFLLLDG</sequence>
<dbReference type="InterPro" id="IPR036779">
    <property type="entry name" value="LysM_dom_sf"/>
</dbReference>
<name>A0A2I2KTQ9_9ACTN</name>